<feature type="transmembrane region" description="Helical" evidence="2">
    <location>
        <begin position="12"/>
        <end position="44"/>
    </location>
</feature>
<dbReference type="EMBL" id="JARBHB010000002">
    <property type="protein sequence ID" value="KAJ8892377.1"/>
    <property type="molecule type" value="Genomic_DNA"/>
</dbReference>
<evidence type="ECO:0000313" key="4">
    <source>
        <dbReference type="Proteomes" id="UP001159363"/>
    </source>
</evidence>
<keyword evidence="2" id="KW-0472">Membrane</keyword>
<accession>A0ABQ9I6V7</accession>
<name>A0ABQ9I6V7_9NEOP</name>
<evidence type="ECO:0000313" key="3">
    <source>
        <dbReference type="EMBL" id="KAJ8892377.1"/>
    </source>
</evidence>
<keyword evidence="2" id="KW-1133">Transmembrane helix</keyword>
<feature type="compositionally biased region" description="Basic residues" evidence="1">
    <location>
        <begin position="350"/>
        <end position="359"/>
    </location>
</feature>
<sequence>MELLLKINRRIGIGISVLVAVMILVLILVLIAVLIAIAVLSAVLNAGLSACPELQQALTTLRHWSMRNMDFVLNNAAPRQATTMLPNWSSSRGLATLIHCFYDYVSERVALTRNVKTWQNGFLADRKNGGQLEKWGITHEASQKQSSDTHETQYDRVKRCKERKINIKASERVNRNRHIALLFPHWHCSSSLYHESIVVIKGDETMSSNCAGLGLAKVVYDANNARINSFPQFAIALRMSANSTRIRQCGGNYHRDKLPSNYPDARRLLWNEGMSACLEIISVFEDEKCKSCKDYTDTRYKRAIAATGAGMMGWEKREIPEKKKPADQRRRPVQFPLAKIRERPRQESHRVRRCRRRVV</sequence>
<gene>
    <name evidence="3" type="ORF">PR048_004957</name>
</gene>
<protein>
    <submittedName>
        <fullName evidence="3">Uncharacterized protein</fullName>
    </submittedName>
</protein>
<feature type="compositionally biased region" description="Basic and acidic residues" evidence="1">
    <location>
        <begin position="317"/>
        <end position="330"/>
    </location>
</feature>
<keyword evidence="2" id="KW-0812">Transmembrane</keyword>
<keyword evidence="4" id="KW-1185">Reference proteome</keyword>
<evidence type="ECO:0000256" key="1">
    <source>
        <dbReference type="SAM" id="MobiDB-lite"/>
    </source>
</evidence>
<organism evidence="3 4">
    <name type="scientific">Dryococelus australis</name>
    <dbReference type="NCBI Taxonomy" id="614101"/>
    <lineage>
        <taxon>Eukaryota</taxon>
        <taxon>Metazoa</taxon>
        <taxon>Ecdysozoa</taxon>
        <taxon>Arthropoda</taxon>
        <taxon>Hexapoda</taxon>
        <taxon>Insecta</taxon>
        <taxon>Pterygota</taxon>
        <taxon>Neoptera</taxon>
        <taxon>Polyneoptera</taxon>
        <taxon>Phasmatodea</taxon>
        <taxon>Verophasmatodea</taxon>
        <taxon>Anareolatae</taxon>
        <taxon>Phasmatidae</taxon>
        <taxon>Eurycanthinae</taxon>
        <taxon>Dryococelus</taxon>
    </lineage>
</organism>
<proteinExistence type="predicted"/>
<feature type="region of interest" description="Disordered" evidence="1">
    <location>
        <begin position="317"/>
        <end position="359"/>
    </location>
</feature>
<feature type="compositionally biased region" description="Basic and acidic residues" evidence="1">
    <location>
        <begin position="339"/>
        <end position="349"/>
    </location>
</feature>
<comment type="caution">
    <text evidence="3">The sequence shown here is derived from an EMBL/GenBank/DDBJ whole genome shotgun (WGS) entry which is preliminary data.</text>
</comment>
<evidence type="ECO:0000256" key="2">
    <source>
        <dbReference type="SAM" id="Phobius"/>
    </source>
</evidence>
<reference evidence="3 4" key="1">
    <citation type="submission" date="2023-02" db="EMBL/GenBank/DDBJ databases">
        <title>LHISI_Scaffold_Assembly.</title>
        <authorList>
            <person name="Stuart O.P."/>
            <person name="Cleave R."/>
            <person name="Magrath M.J.L."/>
            <person name="Mikheyev A.S."/>
        </authorList>
    </citation>
    <scope>NUCLEOTIDE SEQUENCE [LARGE SCALE GENOMIC DNA]</scope>
    <source>
        <strain evidence="3">Daus_M_001</strain>
        <tissue evidence="3">Leg muscle</tissue>
    </source>
</reference>
<dbReference type="Proteomes" id="UP001159363">
    <property type="component" value="Chromosome 2"/>
</dbReference>